<dbReference type="SUPFAM" id="SSF52540">
    <property type="entry name" value="P-loop containing nucleoside triphosphate hydrolases"/>
    <property type="match status" value="1"/>
</dbReference>
<keyword evidence="4" id="KW-1185">Reference proteome</keyword>
<dbReference type="InterPro" id="IPR027417">
    <property type="entry name" value="P-loop_NTPase"/>
</dbReference>
<dbReference type="Proteomes" id="UP000799438">
    <property type="component" value="Unassembled WGS sequence"/>
</dbReference>
<dbReference type="Gene3D" id="3.40.50.300">
    <property type="entry name" value="P-loop containing nucleotide triphosphate hydrolases"/>
    <property type="match status" value="1"/>
</dbReference>
<dbReference type="InterPro" id="IPR023214">
    <property type="entry name" value="HAD_sf"/>
</dbReference>
<feature type="domain" description="Phosphoribosyltransferase" evidence="2">
    <location>
        <begin position="495"/>
        <end position="692"/>
    </location>
</feature>
<dbReference type="OrthoDB" id="5416609at2759"/>
<dbReference type="GO" id="GO:0036424">
    <property type="term" value="F:L-phosphoserine phosphatase activity"/>
    <property type="evidence" value="ECO:0007669"/>
    <property type="project" value="TreeGrafter"/>
</dbReference>
<evidence type="ECO:0000256" key="1">
    <source>
        <dbReference type="SAM" id="MobiDB-lite"/>
    </source>
</evidence>
<dbReference type="RefSeq" id="XP_033393480.1">
    <property type="nucleotide sequence ID" value="XM_033541158.1"/>
</dbReference>
<dbReference type="InterPro" id="IPR029057">
    <property type="entry name" value="PRTase-like"/>
</dbReference>
<dbReference type="InterPro" id="IPR000836">
    <property type="entry name" value="PRTase_dom"/>
</dbReference>
<dbReference type="EMBL" id="ML995500">
    <property type="protein sequence ID" value="KAF2137765.1"/>
    <property type="molecule type" value="Genomic_DNA"/>
</dbReference>
<organism evidence="3 4">
    <name type="scientific">Aplosporella prunicola CBS 121167</name>
    <dbReference type="NCBI Taxonomy" id="1176127"/>
    <lineage>
        <taxon>Eukaryota</taxon>
        <taxon>Fungi</taxon>
        <taxon>Dikarya</taxon>
        <taxon>Ascomycota</taxon>
        <taxon>Pezizomycotina</taxon>
        <taxon>Dothideomycetes</taxon>
        <taxon>Dothideomycetes incertae sedis</taxon>
        <taxon>Botryosphaeriales</taxon>
        <taxon>Aplosporellaceae</taxon>
        <taxon>Aplosporella</taxon>
    </lineage>
</organism>
<dbReference type="Gene3D" id="3.40.50.1000">
    <property type="entry name" value="HAD superfamily/HAD-like"/>
    <property type="match status" value="1"/>
</dbReference>
<dbReference type="Pfam" id="PF14681">
    <property type="entry name" value="UPRTase"/>
    <property type="match status" value="1"/>
</dbReference>
<evidence type="ECO:0000313" key="3">
    <source>
        <dbReference type="EMBL" id="KAF2137765.1"/>
    </source>
</evidence>
<dbReference type="InterPro" id="IPR036412">
    <property type="entry name" value="HAD-like_sf"/>
</dbReference>
<dbReference type="GO" id="GO:0005737">
    <property type="term" value="C:cytoplasm"/>
    <property type="evidence" value="ECO:0007669"/>
    <property type="project" value="TreeGrafter"/>
</dbReference>
<dbReference type="GeneID" id="54298654"/>
<feature type="region of interest" description="Disordered" evidence="1">
    <location>
        <begin position="1"/>
        <end position="27"/>
    </location>
</feature>
<name>A0A6A6B3D1_9PEZI</name>
<dbReference type="AlphaFoldDB" id="A0A6A6B3D1"/>
<dbReference type="PANTHER" id="PTHR43344">
    <property type="entry name" value="PHOSPHOSERINE PHOSPHATASE"/>
    <property type="match status" value="1"/>
</dbReference>
<protein>
    <recommendedName>
        <fullName evidence="2">Phosphoribosyltransferase domain-containing protein</fullName>
    </recommendedName>
</protein>
<reference evidence="3" key="1">
    <citation type="journal article" date="2020" name="Stud. Mycol.">
        <title>101 Dothideomycetes genomes: a test case for predicting lifestyles and emergence of pathogens.</title>
        <authorList>
            <person name="Haridas S."/>
            <person name="Albert R."/>
            <person name="Binder M."/>
            <person name="Bloem J."/>
            <person name="Labutti K."/>
            <person name="Salamov A."/>
            <person name="Andreopoulos B."/>
            <person name="Baker S."/>
            <person name="Barry K."/>
            <person name="Bills G."/>
            <person name="Bluhm B."/>
            <person name="Cannon C."/>
            <person name="Castanera R."/>
            <person name="Culley D."/>
            <person name="Daum C."/>
            <person name="Ezra D."/>
            <person name="Gonzalez J."/>
            <person name="Henrissat B."/>
            <person name="Kuo A."/>
            <person name="Liang C."/>
            <person name="Lipzen A."/>
            <person name="Lutzoni F."/>
            <person name="Magnuson J."/>
            <person name="Mondo S."/>
            <person name="Nolan M."/>
            <person name="Ohm R."/>
            <person name="Pangilinan J."/>
            <person name="Park H.-J."/>
            <person name="Ramirez L."/>
            <person name="Alfaro M."/>
            <person name="Sun H."/>
            <person name="Tritt A."/>
            <person name="Yoshinaga Y."/>
            <person name="Zwiers L.-H."/>
            <person name="Turgeon B."/>
            <person name="Goodwin S."/>
            <person name="Spatafora J."/>
            <person name="Crous P."/>
            <person name="Grigoriev I."/>
        </authorList>
    </citation>
    <scope>NUCLEOTIDE SEQUENCE</scope>
    <source>
        <strain evidence="3">CBS 121167</strain>
    </source>
</reference>
<evidence type="ECO:0000313" key="4">
    <source>
        <dbReference type="Proteomes" id="UP000799438"/>
    </source>
</evidence>
<dbReference type="InterPro" id="IPR050582">
    <property type="entry name" value="HAD-like_SerB"/>
</dbReference>
<accession>A0A6A6B3D1</accession>
<dbReference type="GO" id="GO:0000287">
    <property type="term" value="F:magnesium ion binding"/>
    <property type="evidence" value="ECO:0007669"/>
    <property type="project" value="TreeGrafter"/>
</dbReference>
<dbReference type="Pfam" id="PF12710">
    <property type="entry name" value="HAD"/>
    <property type="match status" value="1"/>
</dbReference>
<dbReference type="CDD" id="cd06223">
    <property type="entry name" value="PRTases_typeI"/>
    <property type="match status" value="1"/>
</dbReference>
<gene>
    <name evidence="3" type="ORF">K452DRAFT_291344</name>
</gene>
<proteinExistence type="predicted"/>
<sequence length="696" mass="77166">MTTSRDSNTPSLTAVPQLHQSTVPQTRPTTEDRLVVVGLYGVPGSGKTFLLNQLKQELGSELFAFYEGSEVIDTVVSGGLDAFKELGEQEKAHWRQIAIDKIKEECAHSGRVAVVAGHFMFWPEEEKAGCPVYTQTDLETYTHILYLDVPAETIAKRRLDDTERNRPSASITHLRKWQQAEKDGLRRLCRDHGILFSLIFPHLALPTKTSTLLRDFQRHNEKHNLSRAERKLDEAIPPGKTQLETVLVLDADRTLAAEDTGTLFWRKISNNQDQEFPLKALFSSPLEYSYNAFRQATLLYEETLDDQEFEDICQKVAPEVTIQPEFGSLLHLVADKNHVGAVVVTCGLRRVWEIVLEREGLSKTVTVIGGGRISDGFVVTAAVKAALVTRLRIAHQVYIWAFGDSVLDLDMLIEADEAIVVVGEEQSRSKTMDAALTNAIDKEGLRAQQVVLPSNAPPRLNTEILPLIQLTGNEFIGSILCRRDRPAGLQIHLATEKNAAKLLATPMRDAAVAGPILRDAHRRVGWYLATEFLTDLIGIEECRISHVLGRPTNGYRLLHEDQTTIVALMRAGEPMALGVNDAFPRSMFVHASHPNDVKLHHLHGQRTVLLVDSVVNSGKTVAEFLQAVRNLNSAIRIIVVAGVVQAQCMSRRSLISKVLSGYGDSSLVALRLSDTKFTGSGTTDTGNRLYNTTHLP</sequence>
<dbReference type="GO" id="GO:0006564">
    <property type="term" value="P:L-serine biosynthetic process"/>
    <property type="evidence" value="ECO:0007669"/>
    <property type="project" value="TreeGrafter"/>
</dbReference>
<dbReference type="PANTHER" id="PTHR43344:SF20">
    <property type="entry name" value="URACIL PHOSPHORIBOSYLTRANSFERASE"/>
    <property type="match status" value="1"/>
</dbReference>
<dbReference type="SUPFAM" id="SSF53271">
    <property type="entry name" value="PRTase-like"/>
    <property type="match status" value="1"/>
</dbReference>
<dbReference type="Gene3D" id="3.40.50.2020">
    <property type="match status" value="1"/>
</dbReference>
<dbReference type="SUPFAM" id="SSF56784">
    <property type="entry name" value="HAD-like"/>
    <property type="match status" value="1"/>
</dbReference>
<evidence type="ECO:0000259" key="2">
    <source>
        <dbReference type="Pfam" id="PF14681"/>
    </source>
</evidence>
<dbReference type="Pfam" id="PF13207">
    <property type="entry name" value="AAA_17"/>
    <property type="match status" value="1"/>
</dbReference>